<gene>
    <name evidence="1" type="ORF">Amac_008170</name>
</gene>
<reference evidence="1 2" key="1">
    <citation type="submission" date="2019-10" db="EMBL/GenBank/DDBJ databases">
        <title>Whole genome shotgun sequence of Acrocarpospora macrocephala NBRC 16266.</title>
        <authorList>
            <person name="Ichikawa N."/>
            <person name="Kimura A."/>
            <person name="Kitahashi Y."/>
            <person name="Komaki H."/>
            <person name="Oguchi A."/>
        </authorList>
    </citation>
    <scope>NUCLEOTIDE SEQUENCE [LARGE SCALE GENOMIC DNA]</scope>
    <source>
        <strain evidence="1 2">NBRC 16266</strain>
    </source>
</reference>
<evidence type="ECO:0000313" key="1">
    <source>
        <dbReference type="EMBL" id="GES07222.1"/>
    </source>
</evidence>
<organism evidence="1 2">
    <name type="scientific">Acrocarpospora macrocephala</name>
    <dbReference type="NCBI Taxonomy" id="150177"/>
    <lineage>
        <taxon>Bacteria</taxon>
        <taxon>Bacillati</taxon>
        <taxon>Actinomycetota</taxon>
        <taxon>Actinomycetes</taxon>
        <taxon>Streptosporangiales</taxon>
        <taxon>Streptosporangiaceae</taxon>
        <taxon>Acrocarpospora</taxon>
    </lineage>
</organism>
<accession>A0A5M3WGH1</accession>
<dbReference type="EMBL" id="BLAE01000005">
    <property type="protein sequence ID" value="GES07222.1"/>
    <property type="molecule type" value="Genomic_DNA"/>
</dbReference>
<evidence type="ECO:0000313" key="2">
    <source>
        <dbReference type="Proteomes" id="UP000331127"/>
    </source>
</evidence>
<comment type="caution">
    <text evidence="1">The sequence shown here is derived from an EMBL/GenBank/DDBJ whole genome shotgun (WGS) entry which is preliminary data.</text>
</comment>
<sequence>MNEQRVVRYGDRATRQYADQFCELFRRLIPANQQMSPTIILGHAADRRLADFSREGDPQPIDYSLYLAVQGDRVVGFLNLLTSVDRNYALIDYLGALPSTGSVSWEMLETAWHDHAKTLKSPFMLMFEIAPPVAESARSRAKARLFTEYARMRGLATRKAPIDYVQPDMDYKAMEGTTELPADLYIASNPDALAAMTKLSYLRLVESIYFDGYVRTVGIDEDYMRYISRLYEKLRASNEDDPSTSNSG</sequence>
<keyword evidence="2" id="KW-1185">Reference proteome</keyword>
<protein>
    <submittedName>
        <fullName evidence="1">Uncharacterized protein</fullName>
    </submittedName>
</protein>
<dbReference type="AlphaFoldDB" id="A0A5M3WGH1"/>
<proteinExistence type="predicted"/>
<dbReference type="Proteomes" id="UP000331127">
    <property type="component" value="Unassembled WGS sequence"/>
</dbReference>
<dbReference type="OrthoDB" id="9823598at2"/>
<name>A0A5M3WGH1_9ACTN</name>
<dbReference type="RefSeq" id="WP_155352932.1">
    <property type="nucleotide sequence ID" value="NZ_BAAAHL010000077.1"/>
</dbReference>